<dbReference type="GO" id="GO:0039654">
    <property type="term" value="P:fusion of virus membrane with host endosome membrane"/>
    <property type="evidence" value="ECO:0007669"/>
    <property type="project" value="UniProtKB-UniRule"/>
</dbReference>
<dbReference type="Pfam" id="PF00517">
    <property type="entry name" value="GP41"/>
    <property type="match status" value="1"/>
</dbReference>
<feature type="domain" description="Human immunodeficiency virus 1 envelope glycoprotein Gp120" evidence="35">
    <location>
        <begin position="136"/>
        <end position="501"/>
    </location>
</feature>
<dbReference type="InterPro" id="IPR000777">
    <property type="entry name" value="HIV1_Gp120"/>
</dbReference>
<dbReference type="GO" id="GO:0020002">
    <property type="term" value="C:host cell plasma membrane"/>
    <property type="evidence" value="ECO:0007669"/>
    <property type="project" value="UniProtKB-SubCell"/>
</dbReference>
<keyword evidence="21 32" id="KW-1164">Virus endocytosis by host</keyword>
<evidence type="ECO:0000256" key="25">
    <source>
        <dbReference type="ARBA" id="ARBA00023136"/>
    </source>
</evidence>
<comment type="PTM">
    <text evidence="32">Palmitoylation of the transmembrane protein and of Env polyprotein (prior to its proteolytic cleavage) is essential for their association with host cell membrane lipid rafts. Palmitoylation is therefore required for envelope trafficking to classical lipid rafts, but not for viral replication.</text>
</comment>
<feature type="short sequence motif" description="Di-leucine internalization motif" evidence="32">
    <location>
        <begin position="845"/>
        <end position="846"/>
    </location>
</feature>
<evidence type="ECO:0000313" key="37">
    <source>
        <dbReference type="EMBL" id="ASN74185.1"/>
    </source>
</evidence>
<feature type="region of interest" description="Fusion peptide" evidence="32">
    <location>
        <begin position="502"/>
        <end position="522"/>
    </location>
</feature>
<organismHost>
    <name type="scientific">Homo sapiens</name>
    <name type="common">Human</name>
    <dbReference type="NCBI Taxonomy" id="9606"/>
</organismHost>
<dbReference type="EMBL" id="KX156442">
    <property type="protein sequence ID" value="ASN74185.1"/>
    <property type="molecule type" value="Genomic_DNA"/>
</dbReference>
<feature type="disulfide bond" evidence="32">
    <location>
        <begin position="224"/>
        <end position="235"/>
    </location>
</feature>
<feature type="chain" id="PRO_5023252804" description="Transmembrane protein gp41" evidence="32">
    <location>
        <begin position="502"/>
        <end position="846"/>
    </location>
</feature>
<evidence type="ECO:0000256" key="13">
    <source>
        <dbReference type="ARBA" id="ARBA00022685"/>
    </source>
</evidence>
<dbReference type="HAMAP" id="MF_04083">
    <property type="entry name" value="HIV_ENV"/>
    <property type="match status" value="1"/>
</dbReference>
<evidence type="ECO:0000256" key="5">
    <source>
        <dbReference type="ARBA" id="ARBA00004578"/>
    </source>
</evidence>
<dbReference type="InterPro" id="IPR036377">
    <property type="entry name" value="Gp120_core_sf"/>
</dbReference>
<keyword evidence="23 32" id="KW-1039">Host endosome</keyword>
<dbReference type="Gene3D" id="1.20.5.490">
    <property type="entry name" value="Single helix bin"/>
    <property type="match status" value="1"/>
</dbReference>
<evidence type="ECO:0000256" key="7">
    <source>
        <dbReference type="ARBA" id="ARBA00022506"/>
    </source>
</evidence>
<feature type="disulfide bond" evidence="32">
    <location>
        <begin position="214"/>
        <end position="243"/>
    </location>
</feature>
<sequence length="846" mass="95881">MRVKGIRKNYLGWGTLLLGMLMICSATEKLWVTVYYGVPVWKEATTTLFCASDAKAYVKEVHNVWATHACVPTDPNPQEVKLENVTENFNMWKNNMVEQMHEDIISLWDQSLKPCVELTPLCVTLNCVDYWGSNNSASNNTSRVGEAEMKNCSFNITAGIKDKMQREYALFYKPDVVPIDNNNNNSYRVISCNTSIIKQACPKVSFEPIPIHYCTPAGFAILKCNDKKFNGTGPCTNVSTVQCTHGIRPVVSTQLLLNGSLAEEEVVIRSENFTNNAKTIIVQLKQAVKINCTRPNNNTRRSIHIGPGRAFYTTGDIIGNIRQAHCNLSKIEWNNTLGQIVEKLQEQFGNKTIVFTQSSGGDPEIVMHSFNCGGEFFYCNTTQLFNSTWNDTENNIGNGTITLPCRIKQIINKWQEVGKAMYAPPIEGRINCTSNITGLILTRDGGSGNNDTNTTEIFRPAGGDMRDNWRSELYKYKVVKIEPLGVAPTKAKRRVVQREKRAVGIGALFLGFLGAAGSTMGAASITLTVQARQLLSGIVQQQNNLLRAIEAQQHLLQLTVWGIKQLQARVLAVERYLRDQQLLGIWGCSGKLICTTNVPWNSSWSNKSLDKIWNNMTWMEWEREIDNYTGLIYNLIEESQNQQEKNEKELLELDNWASLWNWFDISNWLWYIKIFIMIVGGLIGLRIVFTVLSIVNRVRKGYSPLSFQTHLPAQGGPDGPEGTEEGGGERDRDRSGQLVIGFFALFWTDLRSLFLFSYHRLRDLLLIVTRVVELLGRRGWEALKYWWNLLQYWSQELRKSAVSLFDATAIAVAEGTDRIIEFLHRAWRAFLHIPTRIRQGLERALL</sequence>
<dbReference type="GO" id="GO:0019064">
    <property type="term" value="P:fusion of virus membrane with host plasma membrane"/>
    <property type="evidence" value="ECO:0007669"/>
    <property type="project" value="UniProtKB-UniRule"/>
</dbReference>
<dbReference type="SUPFAM" id="SSF58069">
    <property type="entry name" value="Virus ectodomain"/>
    <property type="match status" value="1"/>
</dbReference>
<keyword evidence="20 32" id="KW-0261">Viral envelope protein</keyword>
<evidence type="ECO:0000256" key="34">
    <source>
        <dbReference type="SAM" id="MobiDB-lite"/>
    </source>
</evidence>
<keyword evidence="16 32" id="KW-0732">Signal</keyword>
<dbReference type="FunFam" id="2.170.40.20:FF:000002">
    <property type="entry name" value="Envelope glycoprotein gp160"/>
    <property type="match status" value="1"/>
</dbReference>
<feature type="transmembrane region" description="Helical" evidence="33">
    <location>
        <begin position="668"/>
        <end position="695"/>
    </location>
</feature>
<comment type="PTM">
    <text evidence="32">Specific enzymatic cleavages in vivo yield mature proteins. Envelope glycoproteins are synthesized as a inactive precursor that is heavily N-glycosylated and processed likely by host cell furin in the Golgi to yield the mature SU and TM proteins. The cleavage site between SU and TM requires the minimal sequence [KR]-X-[KR]-R. About 2 of the 9 disulfide bonds of gp41 are reduced by P4HB/PDI, following binding to CD4 receptor.</text>
</comment>
<comment type="miscellaneous">
    <text evidence="32">HIV-1 lineages are divided in three main groups, M (for Major), O (for Outlier), and N (for New, or Non-M, Non-O). The vast majority of strains found worldwide belong to the group M. Group O seems to be endemic to and largely confined to Cameroon and neighboring countries in West Central Africa, where these viruses represent a small minority of HIV-1 strains. The group N is represented by a limited number of isolates from Cameroonian persons. The group M is further subdivided in 9 clades or subtypes (A to D, F to H, J and K).</text>
</comment>
<dbReference type="InterPro" id="IPR000328">
    <property type="entry name" value="GP41-like"/>
</dbReference>
<dbReference type="InterPro" id="IPR037527">
    <property type="entry name" value="Gp160"/>
</dbReference>
<dbReference type="Gene3D" id="2.170.40.20">
    <property type="entry name" value="Human immunodeficiency virus 1, Gp160, envelope glycoprotein"/>
    <property type="match status" value="2"/>
</dbReference>
<evidence type="ECO:0000256" key="17">
    <source>
        <dbReference type="ARBA" id="ARBA00022804"/>
    </source>
</evidence>
<keyword evidence="15 32" id="KW-0053">Apoptosis</keyword>
<accession>A0A221SDF1</accession>
<evidence type="ECO:0000256" key="28">
    <source>
        <dbReference type="ARBA" id="ARBA00023180"/>
    </source>
</evidence>
<dbReference type="GO" id="GO:0075512">
    <property type="term" value="P:clathrin-dependent endocytosis of virus by host cell"/>
    <property type="evidence" value="ECO:0007669"/>
    <property type="project" value="UniProtKB-UniRule"/>
</dbReference>
<evidence type="ECO:0000256" key="4">
    <source>
        <dbReference type="ARBA" id="ARBA00004563"/>
    </source>
</evidence>
<comment type="domain">
    <text evidence="32">The CD4-binding region is targeted by the antibody b12.</text>
</comment>
<evidence type="ECO:0000256" key="32">
    <source>
        <dbReference type="HAMAP-Rule" id="MF_04083"/>
    </source>
</evidence>
<comment type="caution">
    <text evidence="32">Lacks conserved residue(s) required for the propagation of feature annotation.</text>
</comment>
<dbReference type="GO" id="GO:0016020">
    <property type="term" value="C:membrane"/>
    <property type="evidence" value="ECO:0007669"/>
    <property type="project" value="UniProtKB-UniRule"/>
</dbReference>
<keyword evidence="30 32" id="KW-0449">Lipoprotein</keyword>
<comment type="subcellular location">
    <molecule>Surface protein gp120</molecule>
    <subcellularLocation>
        <location evidence="32">Virion membrane</location>
        <topology evidence="32">Peripheral membrane protein</topology>
    </subcellularLocation>
    <subcellularLocation>
        <location evidence="32">Host cell membrane</location>
        <topology evidence="32">Peripheral membrane protein</topology>
    </subcellularLocation>
    <subcellularLocation>
        <location evidence="32">Host endosome membrane</location>
        <topology evidence="32">Single-pass type I membrane protein</topology>
    </subcellularLocation>
    <text evidence="32">The surface protein is not anchored to the viral envelope, but associates with the extravirion surface through its binding to TM. It is probably concentrated at the site of budding and incorporated into the virions possibly by contacts between the cytoplasmic tail of Env and the N-terminus of Gag.</text>
</comment>
<comment type="function">
    <text evidence="32">Surface protein gp120: Attaches the virus to the host lymphoid cell by binding to the primary receptor CD4. This interaction induces a structural rearrangement creating a high affinity binding site for a chemokine coreceptor like CXCR4 and/or CCR5. Acts as a ligand for CD209/DC-SIGN and CLEC4M/DC-SIGNR, which are respectively found on dendritic cells (DCs), and on endothelial cells of liver sinusoids and lymph node sinuses. These interactions allow capture of viral particles at mucosal surfaces by these cells and subsequent transmission to permissive cells. HIV subverts the migration properties of dendritic cells to gain access to CD4+ T-cells in lymph nodes. Virus transmission to permissive T-cells occurs either in trans (without DCs infection, through viral capture and transmission), or in cis (following DCs productive infection, through the usual CD4-gp120 interaction), thereby inducing a robust infection. In trans infection, bound virions remain infectious over days and it is proposed that they are not degraded, but protected in non-lysosomal acidic organelles within the DCs close to the cell membrane thus contributing to the viral infectious potential during DCs' migration from the periphery to the lymphoid tissues. On arrival at lymphoid tissues, intact virions recycle back to DCs' cell surface allowing virus transmission to CD4+ T-cells.</text>
</comment>
<keyword evidence="25 32" id="KW-0472">Membrane</keyword>
<keyword evidence="29 32" id="KW-0899">Viral immunoevasion</keyword>
<keyword evidence="27 32" id="KW-1015">Disulfide bond</keyword>
<comment type="subunit">
    <text evidence="32">The mature envelope protein (Env) consists of a homotrimer of non-covalently associated gp120-gp41 heterodimers. The resulting complex protrudes from the virus surface as a spike. There seems to be as few as 10 spikes on the average virion. Surface protein gp120 interacts with host CD4, CCR5 and CXCR4. Gp120 also interacts with the C-type lectins CD209/DC-SIGN and CLEC4M/DC-SIGNR (collectively referred to as DC-SIGN(R)). Gp120 and gp41 interact with GalCer. Gp120 interacts with host ITGA4/ITGB7 complex; on CD4+ T-cells, this interaction results in rapid activation of integrin ITGAL/LFA-1, which facilitates efficient cell-to-cell spreading of HIV-1. Gp120 interacts with cell-associated heparan sulfate; this interaction increases virus infectivity on permissive cells and may be involved in infection of CD4- cells.</text>
</comment>
<evidence type="ECO:0000256" key="2">
    <source>
        <dbReference type="ARBA" id="ARBA00004433"/>
    </source>
</evidence>
<dbReference type="GO" id="GO:0019062">
    <property type="term" value="P:virion attachment to host cell"/>
    <property type="evidence" value="ECO:0007669"/>
    <property type="project" value="UniProtKB-UniRule"/>
</dbReference>
<organism evidence="37">
    <name type="scientific">Human immunodeficiency virus type 1</name>
    <name type="common">HIV-1</name>
    <dbReference type="NCBI Taxonomy" id="11676"/>
    <lineage>
        <taxon>Viruses</taxon>
        <taxon>Riboviria</taxon>
        <taxon>Pararnavirae</taxon>
        <taxon>Artverviricota</taxon>
        <taxon>Revtraviricetes</taxon>
        <taxon>Ortervirales</taxon>
        <taxon>Retroviridae</taxon>
        <taxon>Orthoretrovirinae</taxon>
        <taxon>Lentivirus</taxon>
        <taxon>Lentivirus humimdef1</taxon>
    </lineage>
</organism>
<gene>
    <name evidence="32 37" type="primary">env</name>
</gene>
<keyword evidence="12 32" id="KW-1162">Viral penetration into host cytoplasm</keyword>
<keyword evidence="17 32" id="KW-1161">Viral attachment to host cell</keyword>
<evidence type="ECO:0000256" key="20">
    <source>
        <dbReference type="ARBA" id="ARBA00022879"/>
    </source>
</evidence>
<evidence type="ECO:0000256" key="27">
    <source>
        <dbReference type="ARBA" id="ARBA00023157"/>
    </source>
</evidence>
<evidence type="ECO:0000256" key="16">
    <source>
        <dbReference type="ARBA" id="ARBA00022729"/>
    </source>
</evidence>
<evidence type="ECO:0000259" key="35">
    <source>
        <dbReference type="Pfam" id="PF00516"/>
    </source>
</evidence>
<feature type="short sequence motif" description="YXXL motif; contains endocytosis signal" evidence="32">
    <location>
        <begin position="702"/>
        <end position="705"/>
    </location>
</feature>
<feature type="topological domain" description="Cytoplasmic" evidence="32">
    <location>
        <begin position="696"/>
        <end position="846"/>
    </location>
</feature>
<dbReference type="Gene3D" id="1.10.287.210">
    <property type="match status" value="1"/>
</dbReference>
<evidence type="ECO:0000256" key="24">
    <source>
        <dbReference type="ARBA" id="ARBA00023054"/>
    </source>
</evidence>
<dbReference type="GO" id="GO:0019082">
    <property type="term" value="P:viral protein processing"/>
    <property type="evidence" value="ECO:0007669"/>
    <property type="project" value="UniProtKB-UniRule"/>
</dbReference>
<feature type="disulfide bond" evidence="32">
    <location>
        <begin position="588"/>
        <end position="594"/>
    </location>
</feature>
<evidence type="ECO:0000256" key="15">
    <source>
        <dbReference type="ARBA" id="ARBA00022703"/>
    </source>
</evidence>
<comment type="domain">
    <text evidence="32">The YXXL motif is involved in determining the exact site of viral release at the surface of infected mononuclear cells and promotes endocytosis. YXXL and di-leucine endocytosis motifs interact directly or indirectly with the clathrin adapter complexes, opperate independently, and their activities are not additive.</text>
</comment>
<dbReference type="GO" id="GO:0019031">
    <property type="term" value="C:viral envelope"/>
    <property type="evidence" value="ECO:0007669"/>
    <property type="project" value="UniProtKB-KW"/>
</dbReference>
<dbReference type="GO" id="GO:0055036">
    <property type="term" value="C:virion membrane"/>
    <property type="evidence" value="ECO:0007669"/>
    <property type="project" value="UniProtKB-SubCell"/>
</dbReference>
<feature type="domain" description="Retroviral envelope protein GP41-like" evidence="36">
    <location>
        <begin position="520"/>
        <end position="709"/>
    </location>
</feature>
<comment type="function">
    <text evidence="32">Envelope glycoprotein gp160: Oligomerizes in the host endoplasmic reticulum into predominantly trimers. In a second time, gp160 transits in the host Golgi, where glycosylation is completed. The precursor is then proteolytically cleaved in the trans-Golgi and thereby activated by cellular furin or furin-like proteases to produce gp120 and gp41.</text>
</comment>
<feature type="coiled-coil region" evidence="32">
    <location>
        <begin position="623"/>
        <end position="657"/>
    </location>
</feature>
<evidence type="ECO:0000256" key="31">
    <source>
        <dbReference type="ARBA" id="ARBA00023296"/>
    </source>
</evidence>
<keyword evidence="10 32" id="KW-1165">Clathrin-mediated endocytosis of virus by host</keyword>
<comment type="PTM">
    <text evidence="32">Highly glycosylated by host. The high number of glycan on the protein is reffered to as 'glycan shield' because it contributes to hide protein sequence from adaptive immune system.</text>
</comment>
<evidence type="ECO:0000256" key="21">
    <source>
        <dbReference type="ARBA" id="ARBA00022890"/>
    </source>
</evidence>
<dbReference type="SUPFAM" id="SSF56502">
    <property type="entry name" value="gp120 core"/>
    <property type="match status" value="2"/>
</dbReference>
<dbReference type="GO" id="GO:1903908">
    <property type="term" value="P:positive regulation of plasma membrane raft polarization"/>
    <property type="evidence" value="ECO:0007669"/>
    <property type="project" value="UniProtKB-UniRule"/>
</dbReference>
<evidence type="ECO:0000256" key="26">
    <source>
        <dbReference type="ARBA" id="ARBA00023139"/>
    </source>
</evidence>
<dbReference type="FunFam" id="1.20.5.490:FF:000001">
    <property type="entry name" value="Envelope glycoprotein gp160"/>
    <property type="match status" value="1"/>
</dbReference>
<dbReference type="FunFam" id="1.10.287.210:FF:000001">
    <property type="entry name" value="Envelope glycoprotein gp160"/>
    <property type="match status" value="1"/>
</dbReference>
<reference evidence="37" key="1">
    <citation type="journal article" date="2017" name="J. Virol.">
        <title>Identification of emerging mac-tropic HIV-1 R5 variants in brain tissue of AIDS patients without severe neurological complications.</title>
        <authorList>
            <person name="Gonzalez-Perez M.P."/>
            <person name="Peters P.J."/>
            <person name="O'Connell O."/>
            <person name="Silva N."/>
            <person name="Macri S."/>
            <person name="Kaliyaperumal S."/>
            <person name="Luzuriaga K."/>
            <person name="Clapham P.R."/>
        </authorList>
    </citation>
    <scope>NUCLEOTIDE SEQUENCE</scope>
    <source>
        <strain evidence="37">6052SP9-12-171</strain>
    </source>
</reference>
<evidence type="ECO:0000256" key="10">
    <source>
        <dbReference type="ARBA" id="ARBA00022570"/>
    </source>
</evidence>
<keyword evidence="11 32" id="KW-0945">Host-virus interaction</keyword>
<protein>
    <recommendedName>
        <fullName evidence="32">Envelope glycoprotein gp160</fullName>
    </recommendedName>
    <alternativeName>
        <fullName evidence="32">Env polyprotein</fullName>
    </alternativeName>
    <component>
        <recommendedName>
            <fullName evidence="32">Surface protein gp120</fullName>
            <shortName evidence="32">SU</shortName>
        </recommendedName>
        <alternativeName>
            <fullName evidence="32">Glycoprotein 120</fullName>
            <shortName evidence="32">gp120</shortName>
        </alternativeName>
    </component>
    <component>
        <recommendedName>
            <fullName evidence="32">Transmembrane protein gp41</fullName>
            <shortName evidence="32">TM</shortName>
        </recommendedName>
        <alternativeName>
            <fullName evidence="32">Glycoprotein 41</fullName>
            <shortName evidence="32">gp41</shortName>
        </alternativeName>
    </component>
</protein>
<keyword evidence="22 32" id="KW-1133">Transmembrane helix</keyword>
<keyword evidence="24 32" id="KW-0175">Coiled coil</keyword>
<dbReference type="Pfam" id="PF00516">
    <property type="entry name" value="GP120"/>
    <property type="match status" value="1"/>
</dbReference>
<keyword evidence="31 32" id="KW-1160">Virus entry into host cell</keyword>
<comment type="subcellular location">
    <molecule>Transmembrane protein gp41</molecule>
    <subcellularLocation>
        <location evidence="32">Virion membrane</location>
        <topology evidence="32">Single-pass type I membrane protein</topology>
    </subcellularLocation>
    <subcellularLocation>
        <location evidence="32">Host cell membrane</location>
        <topology evidence="32">Single-pass type I membrane protein</topology>
    </subcellularLocation>
    <subcellularLocation>
        <location evidence="32">Host endosome membrane</location>
        <topology evidence="32">Single-pass type I membrane protein</topology>
    </subcellularLocation>
    <text evidence="32">It is probably concentrated at the site of budding and incorporated into the virions possibly by contacts between the cytoplasmic tail of Env and the N-terminus of Gag.</text>
</comment>
<feature type="region of interest" description="CD4-binding loop" evidence="32">
    <location>
        <begin position="358"/>
        <end position="368"/>
    </location>
</feature>
<keyword evidence="7 32" id="KW-1168">Fusion of virus membrane with host membrane</keyword>
<evidence type="ECO:0000256" key="14">
    <source>
        <dbReference type="ARBA" id="ARBA00022692"/>
    </source>
</evidence>
<comment type="domain">
    <text evidence="32">Some of the most genetically diverse regions of the viral genome are present in Env. They are called variable regions 1 through 5 (V1 through V5). Coreceptor usage of gp120 is determined mainly by the primary structure of the third variable region (V3) in the outer domain of gp120. The sequence of V3 determines which coreceptor, CCR5 and/or CXCR4 (corresponding to R5/macrophage, X4/T cell and R5X4/T cell and macrophage tropism), is used to trigger the fusion potential of the Env complex, and hence which cells the virus can infect. Binding to CCR5 involves a region adjacent in addition to V3.</text>
</comment>
<evidence type="ECO:0000256" key="33">
    <source>
        <dbReference type="RuleBase" id="RU363095"/>
    </source>
</evidence>
<evidence type="ECO:0000259" key="36">
    <source>
        <dbReference type="Pfam" id="PF00517"/>
    </source>
</evidence>
<dbReference type="GO" id="GO:0005198">
    <property type="term" value="F:structural molecule activity"/>
    <property type="evidence" value="ECO:0007669"/>
    <property type="project" value="UniProtKB-UniRule"/>
</dbReference>
<evidence type="ECO:0000256" key="11">
    <source>
        <dbReference type="ARBA" id="ARBA00022581"/>
    </source>
</evidence>
<keyword evidence="18 32" id="KW-0946">Virion</keyword>
<dbReference type="GO" id="GO:0052031">
    <property type="term" value="P:symbiont-mediated perturbation of host defense response"/>
    <property type="evidence" value="ECO:0007669"/>
    <property type="project" value="UniProtKB-UniRule"/>
</dbReference>
<dbReference type="GO" id="GO:1903911">
    <property type="term" value="P:positive regulation of receptor clustering"/>
    <property type="evidence" value="ECO:0007669"/>
    <property type="project" value="UniProtKB-UniRule"/>
</dbReference>
<feature type="disulfide bond" evidence="32">
    <location>
        <begin position="122"/>
        <end position="192"/>
    </location>
</feature>
<keyword evidence="14 32" id="KW-0812">Transmembrane</keyword>
<keyword evidence="9 32" id="KW-1032">Host cell membrane</keyword>
<feature type="disulfide bond" evidence="32">
    <location>
        <begin position="50"/>
        <end position="70"/>
    </location>
</feature>
<name>A0A221SDF1_HV1</name>
<evidence type="ECO:0000256" key="29">
    <source>
        <dbReference type="ARBA" id="ARBA00023280"/>
    </source>
</evidence>
<evidence type="ECO:0000256" key="3">
    <source>
        <dbReference type="ARBA" id="ARBA00004505"/>
    </source>
</evidence>
<evidence type="ECO:0000256" key="9">
    <source>
        <dbReference type="ARBA" id="ARBA00022511"/>
    </source>
</evidence>
<comment type="function">
    <text evidence="32">Transmembrane protein gp41: Acts as a class I viral fusion protein. Under the current model, the protein has at least 3 conformational states: pre-fusion native state, pre-hairpin intermediate state, and post-fusion hairpin state. During fusion of viral and target intracellular membranes, the coiled coil regions (heptad repeats) assume a trimer-of-hairpins structure, positioning the fusion peptide in close proximity to the C-terminal region of the ectodomain. The formation of this structure appears to drive apposition and subsequent fusion of viral and target cell membranes. Complete fusion occurs in host cell endosomes and is dynamin-dependent, however some lipid transfer might occur at the plasma membrane. The virus undergoes clathrin-dependent internalization long before endosomal fusion, thus minimizing the surface exposure of conserved viral epitopes during fusion and reducing the efficacy of inhibitors targeting these epitopes. Membranes fusion leads to delivery of the nucleocapsid into the cytoplasm.</text>
</comment>
<evidence type="ECO:0000256" key="18">
    <source>
        <dbReference type="ARBA" id="ARBA00022844"/>
    </source>
</evidence>
<keyword evidence="19 32" id="KW-1043">Host membrane</keyword>
<comment type="similarity">
    <text evidence="32">Belongs to the HIV-1 env protein family.</text>
</comment>
<comment type="miscellaneous">
    <text evidence="32">Inhibitors targeting HIV-1 viral envelope proteins are used as antiretroviral drugs. Attachment of virions to the cell surface via non-specific interactions and CD4 binding can be blocked by inhibitors that include cyanovirin-N, cyclotriazadisulfonamide analogs, PRO 2000, TNX 355 and PRO 542. In addition, BMS 806 can block CD4-induced conformational changes. Env interactions with the coreceptor molecules can be targeted by CCR5 antagonists including SCH-D, maraviroc (UK 427857) and aplaviroc (GW 873140), and the CXCR4 antagonist AMD 070. Fusion of viral and cellular membranes can be inhibited by peptides such as enfuvirtide and tifuvirtide (T 1249). Resistance to inhibitors associated with mutations in Env are observed. Most of the time, single mutations confer only a modest reduction in drug susceptibility. Combination of several mutations is usually required to develop a high-level drug resistance.</text>
</comment>
<evidence type="ECO:0000256" key="8">
    <source>
        <dbReference type="ARBA" id="ARBA00022510"/>
    </source>
</evidence>
<evidence type="ECO:0000256" key="12">
    <source>
        <dbReference type="ARBA" id="ARBA00022595"/>
    </source>
</evidence>
<comment type="domain">
    <text evidence="32">The membrane proximal external region (MPER) present in gp41 is a tryptophan-rich region recognized by the antibodies 2F5, Z13, and 4E10. MPER seems to play a role in fusion.</text>
</comment>
<comment type="subcellular location">
    <subcellularLocation>
        <location evidence="3">Host cell membrane</location>
        <topology evidence="3">Peripheral membrane protein</topology>
    </subcellularLocation>
    <subcellularLocation>
        <location evidence="1">Host cell membrane</location>
        <topology evidence="1">Single-pass type I membrane protein</topology>
    </subcellularLocation>
    <subcellularLocation>
        <location evidence="2">Host endosome membrane</location>
        <topology evidence="2">Peripheral membrane protein</topology>
    </subcellularLocation>
    <subcellularLocation>
        <location evidence="5">Host endosome membrane</location>
        <topology evidence="5">Single-pass type I membrane protein</topology>
    </subcellularLocation>
    <subcellularLocation>
        <location evidence="6">Virion membrane</location>
        <topology evidence="6">Peripheral membrane protein</topology>
    </subcellularLocation>
    <subcellularLocation>
        <location evidence="4">Virion membrane</location>
        <topology evidence="4">Single-pass type I membrane protein</topology>
    </subcellularLocation>
</comment>
<feature type="site" description="Cleavage; by host furin" evidence="32">
    <location>
        <begin position="501"/>
        <end position="502"/>
    </location>
</feature>
<evidence type="ECO:0000256" key="19">
    <source>
        <dbReference type="ARBA" id="ARBA00022870"/>
    </source>
</evidence>
<evidence type="ECO:0000256" key="23">
    <source>
        <dbReference type="ARBA" id="ARBA00023046"/>
    </source>
</evidence>
<feature type="region of interest" description="Immunosuppression" evidence="32">
    <location>
        <begin position="564"/>
        <end position="582"/>
    </location>
</feature>
<feature type="region of interest" description="MPER; binding to GalCer" evidence="32">
    <location>
        <begin position="652"/>
        <end position="673"/>
    </location>
</feature>
<feature type="chain" id="PRO_5023252805" description="Envelope glycoprotein gp160" evidence="32">
    <location>
        <begin position="29"/>
        <end position="846"/>
    </location>
</feature>
<keyword evidence="28 32" id="KW-0325">Glycoprotein</keyword>
<dbReference type="FunFam" id="2.170.40.20:FF:000003">
    <property type="entry name" value="Envelope glycoprotein gp160"/>
    <property type="match status" value="1"/>
</dbReference>
<keyword evidence="26 32" id="KW-0564">Palmitate</keyword>
<keyword evidence="8 32" id="KW-1170">Fusion of virus membrane with host endosomal membrane</keyword>
<comment type="domain">
    <text evidence="32 33">The 17 amino acids long immunosuppressive region is present in many retroviral envelope proteins. Synthetic peptides derived from this relatively conserved sequence inhibit immune function in vitro and in vivo.</text>
</comment>
<evidence type="ECO:0000256" key="1">
    <source>
        <dbReference type="ARBA" id="ARBA00004402"/>
    </source>
</evidence>
<dbReference type="CDD" id="cd09909">
    <property type="entry name" value="HIV-1-like_HR1-HR2"/>
    <property type="match status" value="1"/>
</dbReference>
<dbReference type="GO" id="GO:0044175">
    <property type="term" value="C:host cell endosome membrane"/>
    <property type="evidence" value="ECO:0007669"/>
    <property type="project" value="UniProtKB-SubCell"/>
</dbReference>
<keyword evidence="13 32" id="KW-0165">Cleavage on pair of basic residues</keyword>
<feature type="disulfide bond" evidence="32">
    <location>
        <begin position="115"/>
        <end position="201"/>
    </location>
</feature>
<evidence type="ECO:0000256" key="22">
    <source>
        <dbReference type="ARBA" id="ARBA00022989"/>
    </source>
</evidence>
<feature type="region of interest" description="Disordered" evidence="34">
    <location>
        <begin position="709"/>
        <end position="733"/>
    </location>
</feature>
<evidence type="ECO:0000256" key="6">
    <source>
        <dbReference type="ARBA" id="ARBA00004650"/>
    </source>
</evidence>
<proteinExistence type="inferred from homology"/>
<evidence type="ECO:0000256" key="30">
    <source>
        <dbReference type="ARBA" id="ARBA00023288"/>
    </source>
</evidence>